<keyword evidence="1" id="KW-1133">Transmembrane helix</keyword>
<evidence type="ECO:0000256" key="1">
    <source>
        <dbReference type="SAM" id="Phobius"/>
    </source>
</evidence>
<evidence type="ECO:0000313" key="2">
    <source>
        <dbReference type="EMBL" id="PHT93947.1"/>
    </source>
</evidence>
<feature type="transmembrane region" description="Helical" evidence="1">
    <location>
        <begin position="46"/>
        <end position="65"/>
    </location>
</feature>
<keyword evidence="1" id="KW-0812">Transmembrane</keyword>
<dbReference type="STRING" id="4072.A0A2G3AI80"/>
<accession>A0A2G3AI80</accession>
<comment type="caution">
    <text evidence="2">The sequence shown here is derived from an EMBL/GenBank/DDBJ whole genome shotgun (WGS) entry which is preliminary data.</text>
</comment>
<organism evidence="2 3">
    <name type="scientific">Capsicum annuum</name>
    <name type="common">Capsicum pepper</name>
    <dbReference type="NCBI Taxonomy" id="4072"/>
    <lineage>
        <taxon>Eukaryota</taxon>
        <taxon>Viridiplantae</taxon>
        <taxon>Streptophyta</taxon>
        <taxon>Embryophyta</taxon>
        <taxon>Tracheophyta</taxon>
        <taxon>Spermatophyta</taxon>
        <taxon>Magnoliopsida</taxon>
        <taxon>eudicotyledons</taxon>
        <taxon>Gunneridae</taxon>
        <taxon>Pentapetalae</taxon>
        <taxon>asterids</taxon>
        <taxon>lamiids</taxon>
        <taxon>Solanales</taxon>
        <taxon>Solanaceae</taxon>
        <taxon>Solanoideae</taxon>
        <taxon>Capsiceae</taxon>
        <taxon>Capsicum</taxon>
    </lineage>
</organism>
<dbReference type="EMBL" id="AYRZ02000001">
    <property type="protein sequence ID" value="PHT93947.1"/>
    <property type="molecule type" value="Genomic_DNA"/>
</dbReference>
<dbReference type="AlphaFoldDB" id="A0A2G3AI80"/>
<reference evidence="2 3" key="2">
    <citation type="journal article" date="2017" name="Genome Biol.">
        <title>New reference genome sequences of hot pepper reveal the massive evolution of plant disease-resistance genes by retroduplication.</title>
        <authorList>
            <person name="Kim S."/>
            <person name="Park J."/>
            <person name="Yeom S.I."/>
            <person name="Kim Y.M."/>
            <person name="Seo E."/>
            <person name="Kim K.T."/>
            <person name="Kim M.S."/>
            <person name="Lee J.M."/>
            <person name="Cheong K."/>
            <person name="Shin H.S."/>
            <person name="Kim S.B."/>
            <person name="Han K."/>
            <person name="Lee J."/>
            <person name="Park M."/>
            <person name="Lee H.A."/>
            <person name="Lee H.Y."/>
            <person name="Lee Y."/>
            <person name="Oh S."/>
            <person name="Lee J.H."/>
            <person name="Choi E."/>
            <person name="Choi E."/>
            <person name="Lee S.E."/>
            <person name="Jeon J."/>
            <person name="Kim H."/>
            <person name="Choi G."/>
            <person name="Song H."/>
            <person name="Lee J."/>
            <person name="Lee S.C."/>
            <person name="Kwon J.K."/>
            <person name="Lee H.Y."/>
            <person name="Koo N."/>
            <person name="Hong Y."/>
            <person name="Kim R.W."/>
            <person name="Kang W.H."/>
            <person name="Huh J.H."/>
            <person name="Kang B.C."/>
            <person name="Yang T.J."/>
            <person name="Lee Y.H."/>
            <person name="Bennetzen J.L."/>
            <person name="Choi D."/>
        </authorList>
    </citation>
    <scope>NUCLEOTIDE SEQUENCE [LARGE SCALE GENOMIC DNA]</scope>
    <source>
        <strain evidence="3">cv. CM334</strain>
    </source>
</reference>
<reference evidence="2 3" key="1">
    <citation type="journal article" date="2014" name="Nat. Genet.">
        <title>Genome sequence of the hot pepper provides insights into the evolution of pungency in Capsicum species.</title>
        <authorList>
            <person name="Kim S."/>
            <person name="Park M."/>
            <person name="Yeom S.I."/>
            <person name="Kim Y.M."/>
            <person name="Lee J.M."/>
            <person name="Lee H.A."/>
            <person name="Seo E."/>
            <person name="Choi J."/>
            <person name="Cheong K."/>
            <person name="Kim K.T."/>
            <person name="Jung K."/>
            <person name="Lee G.W."/>
            <person name="Oh S.K."/>
            <person name="Bae C."/>
            <person name="Kim S.B."/>
            <person name="Lee H.Y."/>
            <person name="Kim S.Y."/>
            <person name="Kim M.S."/>
            <person name="Kang B.C."/>
            <person name="Jo Y.D."/>
            <person name="Yang H.B."/>
            <person name="Jeong H.J."/>
            <person name="Kang W.H."/>
            <person name="Kwon J.K."/>
            <person name="Shin C."/>
            <person name="Lim J.Y."/>
            <person name="Park J.H."/>
            <person name="Huh J.H."/>
            <person name="Kim J.S."/>
            <person name="Kim B.D."/>
            <person name="Cohen O."/>
            <person name="Paran I."/>
            <person name="Suh M.C."/>
            <person name="Lee S.B."/>
            <person name="Kim Y.K."/>
            <person name="Shin Y."/>
            <person name="Noh S.J."/>
            <person name="Park J."/>
            <person name="Seo Y.S."/>
            <person name="Kwon S.Y."/>
            <person name="Kim H.A."/>
            <person name="Park J.M."/>
            <person name="Kim H.J."/>
            <person name="Choi S.B."/>
            <person name="Bosland P.W."/>
            <person name="Reeves G."/>
            <person name="Jo S.H."/>
            <person name="Lee B.W."/>
            <person name="Cho H.T."/>
            <person name="Choi H.S."/>
            <person name="Lee M.S."/>
            <person name="Yu Y."/>
            <person name="Do Choi Y."/>
            <person name="Park B.S."/>
            <person name="van Deynze A."/>
            <person name="Ashrafi H."/>
            <person name="Hill T."/>
            <person name="Kim W.T."/>
            <person name="Pai H.S."/>
            <person name="Ahn H.K."/>
            <person name="Yeam I."/>
            <person name="Giovannoni J.J."/>
            <person name="Rose J.K."/>
            <person name="Sorensen I."/>
            <person name="Lee S.J."/>
            <person name="Kim R.W."/>
            <person name="Choi I.Y."/>
            <person name="Choi B.S."/>
            <person name="Lim J.S."/>
            <person name="Lee Y.H."/>
            <person name="Choi D."/>
        </authorList>
    </citation>
    <scope>NUCLEOTIDE SEQUENCE [LARGE SCALE GENOMIC DNA]</scope>
    <source>
        <strain evidence="3">cv. CM334</strain>
    </source>
</reference>
<dbReference type="Gramene" id="PHT93947">
    <property type="protein sequence ID" value="PHT93947"/>
    <property type="gene ID" value="T459_01829"/>
</dbReference>
<gene>
    <name evidence="2" type="ORF">T459_01829</name>
</gene>
<name>A0A2G3AI80_CAPAN</name>
<dbReference type="Proteomes" id="UP000222542">
    <property type="component" value="Unassembled WGS sequence"/>
</dbReference>
<evidence type="ECO:0000313" key="3">
    <source>
        <dbReference type="Proteomes" id="UP000222542"/>
    </source>
</evidence>
<keyword evidence="1" id="KW-0472">Membrane</keyword>
<sequence>MPCSFDVLHPGAEQIWVDGRAGSIGLNNMFFALVIVLPGRDNVVDVFDYFAIALSSALCLFGLYLRRRRFRHVREMAEADFAAH</sequence>
<keyword evidence="3" id="KW-1185">Reference proteome</keyword>
<proteinExistence type="predicted"/>
<protein>
    <submittedName>
        <fullName evidence="2">Uncharacterized protein</fullName>
    </submittedName>
</protein>